<evidence type="ECO:0000256" key="1">
    <source>
        <dbReference type="ARBA" id="ARBA00023015"/>
    </source>
</evidence>
<dbReference type="SUPFAM" id="SSF46689">
    <property type="entry name" value="Homeodomain-like"/>
    <property type="match status" value="1"/>
</dbReference>
<gene>
    <name evidence="6" type="ORF">DFJ67_7969</name>
</gene>
<dbReference type="EMBL" id="QUMQ01000001">
    <property type="protein sequence ID" value="REG01880.1"/>
    <property type="molecule type" value="Genomic_DNA"/>
</dbReference>
<comment type="caution">
    <text evidence="6">The sequence shown here is derived from an EMBL/GenBank/DDBJ whole genome shotgun (WGS) entry which is preliminary data.</text>
</comment>
<organism evidence="6 7">
    <name type="scientific">Asanoa ferruginea</name>
    <dbReference type="NCBI Taxonomy" id="53367"/>
    <lineage>
        <taxon>Bacteria</taxon>
        <taxon>Bacillati</taxon>
        <taxon>Actinomycetota</taxon>
        <taxon>Actinomycetes</taxon>
        <taxon>Micromonosporales</taxon>
        <taxon>Micromonosporaceae</taxon>
        <taxon>Asanoa</taxon>
    </lineage>
</organism>
<dbReference type="InterPro" id="IPR001647">
    <property type="entry name" value="HTH_TetR"/>
</dbReference>
<dbReference type="Pfam" id="PF13305">
    <property type="entry name" value="TetR_C_33"/>
    <property type="match status" value="1"/>
</dbReference>
<dbReference type="PANTHER" id="PTHR30055:SF220">
    <property type="entry name" value="TETR-FAMILY REGULATORY PROTEIN"/>
    <property type="match status" value="1"/>
</dbReference>
<evidence type="ECO:0000259" key="5">
    <source>
        <dbReference type="PROSITE" id="PS50977"/>
    </source>
</evidence>
<dbReference type="Gene3D" id="1.10.357.10">
    <property type="entry name" value="Tetracycline Repressor, domain 2"/>
    <property type="match status" value="1"/>
</dbReference>
<dbReference type="AlphaFoldDB" id="A0A3D9ZXZ5"/>
<keyword evidence="1" id="KW-0805">Transcription regulation</keyword>
<evidence type="ECO:0000313" key="6">
    <source>
        <dbReference type="EMBL" id="REG01880.1"/>
    </source>
</evidence>
<protein>
    <submittedName>
        <fullName evidence="6">TetR family transcriptional regulator</fullName>
    </submittedName>
</protein>
<evidence type="ECO:0000313" key="7">
    <source>
        <dbReference type="Proteomes" id="UP000256913"/>
    </source>
</evidence>
<dbReference type="Pfam" id="PF00440">
    <property type="entry name" value="TetR_N"/>
    <property type="match status" value="1"/>
</dbReference>
<sequence length="204" mass="21260">MTLTLGMPSTRPSGQHHGDLRNALLAAALDLVAERGAQGFTLAETSRRAGVSVAAPYKHFADKDALLAELARLGYEQQHTRFAAAMAGSDDPAEQLAAFAAAYVQFASDSRALFEITFAGGLDKAAYPDLALAGDRVLALLREPAARLAPDPDEALDLVLAVGATAHGFAAFLAEGVFGDPTSSLESAKRRARAAALRLVVSDA</sequence>
<reference evidence="6 7" key="1">
    <citation type="submission" date="2018-08" db="EMBL/GenBank/DDBJ databases">
        <title>Sequencing the genomes of 1000 actinobacteria strains.</title>
        <authorList>
            <person name="Klenk H.-P."/>
        </authorList>
    </citation>
    <scope>NUCLEOTIDE SEQUENCE [LARGE SCALE GENOMIC DNA]</scope>
    <source>
        <strain evidence="6 7">DSM 44099</strain>
    </source>
</reference>
<dbReference type="PROSITE" id="PS50977">
    <property type="entry name" value="HTH_TETR_2"/>
    <property type="match status" value="1"/>
</dbReference>
<evidence type="ECO:0000256" key="2">
    <source>
        <dbReference type="ARBA" id="ARBA00023125"/>
    </source>
</evidence>
<dbReference type="Proteomes" id="UP000256913">
    <property type="component" value="Unassembled WGS sequence"/>
</dbReference>
<dbReference type="PRINTS" id="PR00455">
    <property type="entry name" value="HTHTETR"/>
</dbReference>
<keyword evidence="3" id="KW-0804">Transcription</keyword>
<feature type="DNA-binding region" description="H-T-H motif" evidence="4">
    <location>
        <begin position="41"/>
        <end position="60"/>
    </location>
</feature>
<dbReference type="PANTHER" id="PTHR30055">
    <property type="entry name" value="HTH-TYPE TRANSCRIPTIONAL REGULATOR RUTR"/>
    <property type="match status" value="1"/>
</dbReference>
<dbReference type="InterPro" id="IPR009057">
    <property type="entry name" value="Homeodomain-like_sf"/>
</dbReference>
<dbReference type="SUPFAM" id="SSF48498">
    <property type="entry name" value="Tetracyclin repressor-like, C-terminal domain"/>
    <property type="match status" value="1"/>
</dbReference>
<keyword evidence="7" id="KW-1185">Reference proteome</keyword>
<accession>A0A3D9ZXZ5</accession>
<name>A0A3D9ZXZ5_9ACTN</name>
<dbReference type="GO" id="GO:0003700">
    <property type="term" value="F:DNA-binding transcription factor activity"/>
    <property type="evidence" value="ECO:0007669"/>
    <property type="project" value="TreeGrafter"/>
</dbReference>
<feature type="domain" description="HTH tetR-type" evidence="5">
    <location>
        <begin position="18"/>
        <end position="78"/>
    </location>
</feature>
<dbReference type="GO" id="GO:0000976">
    <property type="term" value="F:transcription cis-regulatory region binding"/>
    <property type="evidence" value="ECO:0007669"/>
    <property type="project" value="TreeGrafter"/>
</dbReference>
<proteinExistence type="predicted"/>
<dbReference type="InterPro" id="IPR050109">
    <property type="entry name" value="HTH-type_TetR-like_transc_reg"/>
</dbReference>
<dbReference type="InterPro" id="IPR025996">
    <property type="entry name" value="MT1864/Rv1816-like_C"/>
</dbReference>
<evidence type="ECO:0000256" key="3">
    <source>
        <dbReference type="ARBA" id="ARBA00023163"/>
    </source>
</evidence>
<dbReference type="InterPro" id="IPR036271">
    <property type="entry name" value="Tet_transcr_reg_TetR-rel_C_sf"/>
</dbReference>
<keyword evidence="2 4" id="KW-0238">DNA-binding</keyword>
<evidence type="ECO:0000256" key="4">
    <source>
        <dbReference type="PROSITE-ProRule" id="PRU00335"/>
    </source>
</evidence>